<feature type="compositionally biased region" description="Basic residues" evidence="4">
    <location>
        <begin position="1265"/>
        <end position="1278"/>
    </location>
</feature>
<evidence type="ECO:0000313" key="6">
    <source>
        <dbReference type="EMBL" id="KXZ45867.1"/>
    </source>
</evidence>
<proteinExistence type="inferred from homology"/>
<keyword evidence="7" id="KW-1185">Reference proteome</keyword>
<keyword evidence="3" id="KW-0378">Hydrolase</keyword>
<dbReference type="GO" id="GO:0008234">
    <property type="term" value="F:cysteine-type peptidase activity"/>
    <property type="evidence" value="ECO:0007669"/>
    <property type="project" value="InterPro"/>
</dbReference>
<name>A0A150G7P4_GONPE</name>
<sequence>MKGVFLCGGCFRAQDQVSFQELINLADSSDDEVVATGGPNGQAAAGDAAGAGPGPSSLAAAAAAATAGGVSTRRTARGTAGAAGAGAGGATPVGSSLWSSLASKLAGLKCCFPPAGGKHSVEIVAEDLARLDKGEFLNDTCIDFYIKYIEHQLPEEVRSRYHFFNSFFMKKLMEKLPEKRAREERERARGMGAPLPTKAARNHERVKKWTKHVDLFSKDYIFLPVHDHLHWSLLLICHPGNMVANERYMLPGDTFDPELAAPCMLHLDSLEGSHTAAQYFTALRSYLAQEWVRKAEDESQDTVPRRWRQRVEAQGLERADPTFELKLMPGLRLTERLPMQDNHTDCGLFLLAYVDFFTAGNPERVVMQGSNARDVTAVAPKPEGADALTFMQKTWFTKANTARLRDHLRCLILELLLGRMAPEDARRGTVENVINEYKERPARPGERYLPPPEYLAYTKAHPGEPEIVRDDDVLSSDSDVDVVDGGIGEEDPKDALVAQRDDPPRGVMTRRAVKEAGDFPESLEVAAGIQPQRSKRRKGPAVGAAGGGRPVVDLSSPDRTQPADAAGPAGESPGGEAAAGGACGPSGPACDLPESSDEAEPVEKVREELEDGAADGRPDGPPDGDPDVEMVDAEEPEGQPAAGPGVQGDDADDDVDMATLGDGEGPPSKRSKSAEDEGEDEAAHDHHQLDGARAAEAAAAGVESMDVDGGGAVPGPSGRGEPLPAAEPASGVASGRTCAPGGAPRDSDSDNKWQRRNGEPGARDLHTARPGGLGRGAHRGSQHAGGRPGRQRPAQEQREDVDSAIKGALADAAAGHLPSPRQAGLPAAGAFGAGRGFLAAEEGGACGDEGEEDDRYNYKYDAAGRGTSGGSGRAVGWQAAATATGQRHGHQAGQGGPGGGPVMDLGGLPGPQHGAVLSQSSTGPAAANGDGGATVSYGGRIKGEVRRKQQQLAGKGAEESPQPGAGEDDKAAPEREQQHAPGPDTQVSDLDLLLTSTQYTDAGAAGCGLSYGGAGTAGRSSPLPGASPKGGFGSGGGAGRDEPLDGDQHRDGSGLGLGPGQGLRPAGDELLGAGSAAVVAAIGEYGYGDQHGGPSPALAEAARRQSHQRGAPDAAGGGQVQGGADDTQFISDDYDEEEEHGAPGAEADEAIYVHDSDDFDEDGDTSGAGRESSDDDQITGPRRRTSTLQPRQQPGALQAPPEGSRRGRPPHHTGAAGKRGAGAEEGAARKRPRSASQQGGRARRGRGGSSQVTGATTPAAGSPQRGRHRSSGSARSRRKPEGLEPGQQTLKFQPAATTRKSAG</sequence>
<feature type="compositionally biased region" description="Basic and acidic residues" evidence="4">
    <location>
        <begin position="681"/>
        <end position="690"/>
    </location>
</feature>
<feature type="compositionally biased region" description="Gly residues" evidence="4">
    <location>
        <begin position="1028"/>
        <end position="1038"/>
    </location>
</feature>
<comment type="similarity">
    <text evidence="1">Belongs to the peptidase C48 family.</text>
</comment>
<feature type="domain" description="Ubiquitin-like protease family profile" evidence="5">
    <location>
        <begin position="121"/>
        <end position="357"/>
    </location>
</feature>
<feature type="compositionally biased region" description="Basic and acidic residues" evidence="4">
    <location>
        <begin position="967"/>
        <end position="978"/>
    </location>
</feature>
<accession>A0A150G7P4</accession>
<evidence type="ECO:0000259" key="5">
    <source>
        <dbReference type="PROSITE" id="PS50600"/>
    </source>
</evidence>
<feature type="compositionally biased region" description="Basic and acidic residues" evidence="4">
    <location>
        <begin position="1039"/>
        <end position="1052"/>
    </location>
</feature>
<dbReference type="OrthoDB" id="568156at2759"/>
<feature type="compositionally biased region" description="Low complexity" evidence="4">
    <location>
        <begin position="562"/>
        <end position="576"/>
    </location>
</feature>
<dbReference type="Pfam" id="PF02902">
    <property type="entry name" value="Peptidase_C48"/>
    <property type="match status" value="1"/>
</dbReference>
<dbReference type="EMBL" id="LSYV01000051">
    <property type="protein sequence ID" value="KXZ45867.1"/>
    <property type="molecule type" value="Genomic_DNA"/>
</dbReference>
<organism evidence="6 7">
    <name type="scientific">Gonium pectorale</name>
    <name type="common">Green alga</name>
    <dbReference type="NCBI Taxonomy" id="33097"/>
    <lineage>
        <taxon>Eukaryota</taxon>
        <taxon>Viridiplantae</taxon>
        <taxon>Chlorophyta</taxon>
        <taxon>core chlorophytes</taxon>
        <taxon>Chlorophyceae</taxon>
        <taxon>CS clade</taxon>
        <taxon>Chlamydomonadales</taxon>
        <taxon>Volvocaceae</taxon>
        <taxon>Gonium</taxon>
    </lineage>
</organism>
<feature type="compositionally biased region" description="Polar residues" evidence="4">
    <location>
        <begin position="1286"/>
        <end position="1303"/>
    </location>
</feature>
<feature type="compositionally biased region" description="Gly residues" evidence="4">
    <location>
        <begin position="1005"/>
        <end position="1016"/>
    </location>
</feature>
<dbReference type="InterPro" id="IPR003653">
    <property type="entry name" value="Peptidase_C48_C"/>
</dbReference>
<evidence type="ECO:0000256" key="1">
    <source>
        <dbReference type="ARBA" id="ARBA00005234"/>
    </source>
</evidence>
<feature type="region of interest" description="Disordered" evidence="4">
    <location>
        <begin position="1005"/>
        <end position="1069"/>
    </location>
</feature>
<dbReference type="PANTHER" id="PTHR47764:SF2">
    <property type="entry name" value="UBIQUITIN-LIKE PROTEASE FAMILY PROFILE DOMAIN-CONTAINING PROTEIN"/>
    <property type="match status" value="1"/>
</dbReference>
<feature type="compositionally biased region" description="Basic and acidic residues" evidence="4">
    <location>
        <begin position="745"/>
        <end position="767"/>
    </location>
</feature>
<reference evidence="7" key="1">
    <citation type="journal article" date="2016" name="Nat. Commun.">
        <title>The Gonium pectorale genome demonstrates co-option of cell cycle regulation during the evolution of multicellularity.</title>
        <authorList>
            <person name="Hanschen E.R."/>
            <person name="Marriage T.N."/>
            <person name="Ferris P.J."/>
            <person name="Hamaji T."/>
            <person name="Toyoda A."/>
            <person name="Fujiyama A."/>
            <person name="Neme R."/>
            <person name="Noguchi H."/>
            <person name="Minakuchi Y."/>
            <person name="Suzuki M."/>
            <person name="Kawai-Toyooka H."/>
            <person name="Smith D.R."/>
            <person name="Sparks H."/>
            <person name="Anderson J."/>
            <person name="Bakaric R."/>
            <person name="Luria V."/>
            <person name="Karger A."/>
            <person name="Kirschner M.W."/>
            <person name="Durand P.M."/>
            <person name="Michod R.E."/>
            <person name="Nozaki H."/>
            <person name="Olson B.J."/>
        </authorList>
    </citation>
    <scope>NUCLEOTIDE SEQUENCE [LARGE SCALE GENOMIC DNA]</scope>
    <source>
        <strain evidence="7">NIES-2863</strain>
    </source>
</reference>
<dbReference type="Gene3D" id="3.30.310.130">
    <property type="entry name" value="Ubiquitin-related"/>
    <property type="match status" value="1"/>
</dbReference>
<dbReference type="GO" id="GO:0006508">
    <property type="term" value="P:proteolysis"/>
    <property type="evidence" value="ECO:0007669"/>
    <property type="project" value="UniProtKB-KW"/>
</dbReference>
<dbReference type="Gene3D" id="1.10.418.20">
    <property type="match status" value="1"/>
</dbReference>
<feature type="region of interest" description="Disordered" evidence="4">
    <location>
        <begin position="484"/>
        <end position="506"/>
    </location>
</feature>
<keyword evidence="2" id="KW-0645">Protease</keyword>
<dbReference type="PANTHER" id="PTHR47764">
    <property type="entry name" value="UBIQUITIN-LIKE-SPECIFIC PROTEASE 2B-RELATED"/>
    <property type="match status" value="1"/>
</dbReference>
<evidence type="ECO:0000256" key="3">
    <source>
        <dbReference type="ARBA" id="ARBA00022801"/>
    </source>
</evidence>
<evidence type="ECO:0000256" key="4">
    <source>
        <dbReference type="SAM" id="MobiDB-lite"/>
    </source>
</evidence>
<feature type="compositionally biased region" description="Gly residues" evidence="4">
    <location>
        <begin position="892"/>
        <end position="901"/>
    </location>
</feature>
<evidence type="ECO:0000256" key="2">
    <source>
        <dbReference type="ARBA" id="ARBA00022670"/>
    </source>
</evidence>
<feature type="region of interest" description="Disordered" evidence="4">
    <location>
        <begin position="522"/>
        <end position="829"/>
    </location>
</feature>
<feature type="region of interest" description="Disordered" evidence="4">
    <location>
        <begin position="1085"/>
        <end position="1303"/>
    </location>
</feature>
<feature type="compositionally biased region" description="Low complexity" evidence="4">
    <location>
        <begin position="41"/>
        <end position="50"/>
    </location>
</feature>
<evidence type="ECO:0000313" key="7">
    <source>
        <dbReference type="Proteomes" id="UP000075714"/>
    </source>
</evidence>
<dbReference type="SUPFAM" id="SSF54001">
    <property type="entry name" value="Cysteine proteinases"/>
    <property type="match status" value="1"/>
</dbReference>
<feature type="region of interest" description="Disordered" evidence="4">
    <location>
        <begin position="864"/>
        <end position="993"/>
    </location>
</feature>
<comment type="caution">
    <text evidence="6">The sequence shown here is derived from an EMBL/GenBank/DDBJ whole genome shotgun (WGS) entry which is preliminary data.</text>
</comment>
<feature type="compositionally biased region" description="Acidic residues" evidence="4">
    <location>
        <begin position="622"/>
        <end position="637"/>
    </location>
</feature>
<feature type="compositionally biased region" description="Basic and acidic residues" evidence="4">
    <location>
        <begin position="793"/>
        <end position="803"/>
    </location>
</feature>
<feature type="compositionally biased region" description="Low complexity" evidence="4">
    <location>
        <begin position="804"/>
        <end position="814"/>
    </location>
</feature>
<feature type="region of interest" description="Disordered" evidence="4">
    <location>
        <begin position="31"/>
        <end position="50"/>
    </location>
</feature>
<dbReference type="PROSITE" id="PS50600">
    <property type="entry name" value="ULP_PROTEASE"/>
    <property type="match status" value="1"/>
</dbReference>
<gene>
    <name evidence="6" type="ORF">GPECTOR_50g661</name>
</gene>
<protein>
    <recommendedName>
        <fullName evidence="5">Ubiquitin-like protease family profile domain-containing protein</fullName>
    </recommendedName>
</protein>
<dbReference type="STRING" id="33097.A0A150G7P4"/>
<dbReference type="Proteomes" id="UP000075714">
    <property type="component" value="Unassembled WGS sequence"/>
</dbReference>
<dbReference type="InterPro" id="IPR038765">
    <property type="entry name" value="Papain-like_cys_pep_sf"/>
</dbReference>